<name>A0ABU0M011_9BACT</name>
<comment type="caution">
    <text evidence="10">The sequence shown here is derived from an EMBL/GenBank/DDBJ whole genome shotgun (WGS) entry which is preliminary data.</text>
</comment>
<comment type="subunit">
    <text evidence="9">Homodimer, forms a heterotetramer with a Cas1 homodimer.</text>
</comment>
<dbReference type="Proteomes" id="UP001240643">
    <property type="component" value="Unassembled WGS sequence"/>
</dbReference>
<evidence type="ECO:0000256" key="1">
    <source>
        <dbReference type="ARBA" id="ARBA00001946"/>
    </source>
</evidence>
<comment type="function">
    <text evidence="9">CRISPR (clustered regularly interspaced short palindromic repeat), is an adaptive immune system that provides protection against mobile genetic elements (viruses, transposable elements and conjugative plasmids). CRISPR clusters contain sequences complementary to antecedent mobile elements and target invading nucleic acids. CRISPR clusters are transcribed and processed into CRISPR RNA (crRNA). Functions as a ssRNA-specific endoribonuclease. Involved in the integration of spacer DNA into the CRISPR cassette.</text>
</comment>
<evidence type="ECO:0000256" key="3">
    <source>
        <dbReference type="ARBA" id="ARBA00022722"/>
    </source>
</evidence>
<sequence length="113" mass="13777">MSRFMRLMLFYDLPTETEEDRKRYSKFHKWIVKKGYLMLQFSVYYKTIPSSQKYPIELQAIKNNLPKRGNIRLLMVSETQFFNMKVLTGQQTINEKYNGMERYVRIEDDIEDE</sequence>
<evidence type="ECO:0000313" key="10">
    <source>
        <dbReference type="EMBL" id="MDQ0514279.1"/>
    </source>
</evidence>
<dbReference type="Gene3D" id="3.30.70.240">
    <property type="match status" value="1"/>
</dbReference>
<comment type="similarity">
    <text evidence="2 9">Belongs to the CRISPR-associated endoribonuclease Cas2 protein family.</text>
</comment>
<keyword evidence="5 9" id="KW-0255">Endonuclease</keyword>
<evidence type="ECO:0000256" key="6">
    <source>
        <dbReference type="ARBA" id="ARBA00022801"/>
    </source>
</evidence>
<dbReference type="NCBIfam" id="TIGR01573">
    <property type="entry name" value="cas2"/>
    <property type="match status" value="1"/>
</dbReference>
<evidence type="ECO:0000256" key="5">
    <source>
        <dbReference type="ARBA" id="ARBA00022759"/>
    </source>
</evidence>
<dbReference type="Pfam" id="PF09827">
    <property type="entry name" value="CRISPR_Cas2"/>
    <property type="match status" value="1"/>
</dbReference>
<keyword evidence="3 9" id="KW-0540">Nuclease</keyword>
<dbReference type="EMBL" id="JAUSWO010000001">
    <property type="protein sequence ID" value="MDQ0514279.1"/>
    <property type="molecule type" value="Genomic_DNA"/>
</dbReference>
<keyword evidence="8 9" id="KW-0051">Antiviral defense</keyword>
<dbReference type="InterPro" id="IPR019199">
    <property type="entry name" value="Virulence_VapD/CRISPR_Cas2"/>
</dbReference>
<accession>A0ABU0M011</accession>
<dbReference type="SUPFAM" id="SSF143430">
    <property type="entry name" value="TTP0101/SSO1404-like"/>
    <property type="match status" value="1"/>
</dbReference>
<organism evidence="10 11">
    <name type="scientific">Mycoplasmoides fastidiosum</name>
    <dbReference type="NCBI Taxonomy" id="92758"/>
    <lineage>
        <taxon>Bacteria</taxon>
        <taxon>Bacillati</taxon>
        <taxon>Mycoplasmatota</taxon>
        <taxon>Mycoplasmoidales</taxon>
        <taxon>Mycoplasmoidaceae</taxon>
        <taxon>Mycoplasmoides</taxon>
    </lineage>
</organism>
<keyword evidence="4 9" id="KW-0479">Metal-binding</keyword>
<proteinExistence type="inferred from homology"/>
<evidence type="ECO:0000256" key="2">
    <source>
        <dbReference type="ARBA" id="ARBA00009959"/>
    </source>
</evidence>
<reference evidence="10" key="1">
    <citation type="submission" date="2023-07" db="EMBL/GenBank/DDBJ databases">
        <title>Genomic Encyclopedia of Type Strains, Phase IV (KMG-IV): sequencing the most valuable type-strain genomes for metagenomic binning, comparative biology and taxonomic classification.</title>
        <authorList>
            <person name="Goeker M."/>
        </authorList>
    </citation>
    <scope>NUCLEOTIDE SEQUENCE [LARGE SCALE GENOMIC DNA]</scope>
    <source>
        <strain evidence="10">DSM 21204</strain>
    </source>
</reference>
<evidence type="ECO:0000256" key="8">
    <source>
        <dbReference type="ARBA" id="ARBA00023118"/>
    </source>
</evidence>
<evidence type="ECO:0000256" key="7">
    <source>
        <dbReference type="ARBA" id="ARBA00022842"/>
    </source>
</evidence>
<dbReference type="HAMAP" id="MF_01471">
    <property type="entry name" value="Cas2"/>
    <property type="match status" value="1"/>
</dbReference>
<keyword evidence="7 9" id="KW-0460">Magnesium</keyword>
<gene>
    <name evidence="9" type="primary">cas2</name>
    <name evidence="10" type="ORF">J2Z62_000717</name>
</gene>
<keyword evidence="6 9" id="KW-0378">Hydrolase</keyword>
<evidence type="ECO:0000313" key="11">
    <source>
        <dbReference type="Proteomes" id="UP001240643"/>
    </source>
</evidence>
<keyword evidence="11" id="KW-1185">Reference proteome</keyword>
<comment type="cofactor">
    <cofactor evidence="1 9">
        <name>Mg(2+)</name>
        <dbReference type="ChEBI" id="CHEBI:18420"/>
    </cofactor>
</comment>
<protein>
    <recommendedName>
        <fullName evidence="9">CRISPR-associated endoribonuclease Cas2</fullName>
        <ecNumber evidence="9">3.1.-.-</ecNumber>
    </recommendedName>
</protein>
<dbReference type="EC" id="3.1.-.-" evidence="9"/>
<evidence type="ECO:0000256" key="4">
    <source>
        <dbReference type="ARBA" id="ARBA00022723"/>
    </source>
</evidence>
<evidence type="ECO:0000256" key="9">
    <source>
        <dbReference type="HAMAP-Rule" id="MF_01471"/>
    </source>
</evidence>
<feature type="binding site" evidence="9">
    <location>
        <position position="12"/>
    </location>
    <ligand>
        <name>Mg(2+)</name>
        <dbReference type="ChEBI" id="CHEBI:18420"/>
        <note>catalytic</note>
    </ligand>
</feature>
<dbReference type="InterPro" id="IPR021127">
    <property type="entry name" value="CRISPR_associated_Cas2"/>
</dbReference>